<evidence type="ECO:0008006" key="3">
    <source>
        <dbReference type="Google" id="ProtNLM"/>
    </source>
</evidence>
<protein>
    <recommendedName>
        <fullName evidence="3">DUF1828 domain-containing protein</fullName>
    </recommendedName>
</protein>
<evidence type="ECO:0000313" key="2">
    <source>
        <dbReference type="Proteomes" id="UP001302652"/>
    </source>
</evidence>
<dbReference type="RefSeq" id="WP_317021584.1">
    <property type="nucleotide sequence ID" value="NZ_CP136513.1"/>
</dbReference>
<sequence length="252" mass="27941">MELLVDDIKRSICSLFEVYADEKGVQRIVTPIEYPGTSDRIVVRVRPQPDGSYRVDENGDAAMFANMADGDTESEVVKRWLEDLPENGPVVMDDDETLVVKGRDTRLIAPSIFRVAEAAQHLYALATARADRHPSDFKERLTRAVFDVATQLGLDHHENVQLPISGGLLADHVISTPTPLIVIAATGATRLLEAEVIHMQYRMQKTPGFVLAVVESQKAVGKKQFERANYYTGKTVIFDADNFKGLVKTSLS</sequence>
<organism evidence="1 2">
    <name type="scientific">Paraburkholderia kirstenboschensis</name>
    <dbReference type="NCBI Taxonomy" id="1245436"/>
    <lineage>
        <taxon>Bacteria</taxon>
        <taxon>Pseudomonadati</taxon>
        <taxon>Pseudomonadota</taxon>
        <taxon>Betaproteobacteria</taxon>
        <taxon>Burkholderiales</taxon>
        <taxon>Burkholderiaceae</taxon>
        <taxon>Paraburkholderia</taxon>
    </lineage>
</organism>
<name>A0ABZ0EQR4_9BURK</name>
<dbReference type="EMBL" id="CP136513">
    <property type="protein sequence ID" value="WOD19495.1"/>
    <property type="molecule type" value="Genomic_DNA"/>
</dbReference>
<evidence type="ECO:0000313" key="1">
    <source>
        <dbReference type="EMBL" id="WOD19495.1"/>
    </source>
</evidence>
<accession>A0ABZ0EQR4</accession>
<reference evidence="1 2" key="1">
    <citation type="submission" date="2023-10" db="EMBL/GenBank/DDBJ databases">
        <title>Surface-active antibiotics is a multifunctional adaptation for post-fire microbes.</title>
        <authorList>
            <person name="Liu M.D."/>
            <person name="Du Y."/>
            <person name="Koupaei S.K."/>
            <person name="Kim N.R."/>
            <person name="Zhang W."/>
            <person name="Traxler M.F."/>
        </authorList>
    </citation>
    <scope>NUCLEOTIDE SEQUENCE [LARGE SCALE GENOMIC DNA]</scope>
    <source>
        <strain evidence="1 2">F3</strain>
    </source>
</reference>
<gene>
    <name evidence="1" type="ORF">RW095_24995</name>
</gene>
<keyword evidence="2" id="KW-1185">Reference proteome</keyword>
<dbReference type="Proteomes" id="UP001302652">
    <property type="component" value="Chromosome 1"/>
</dbReference>
<proteinExistence type="predicted"/>